<keyword evidence="2 7" id="KW-0812">Transmembrane</keyword>
<feature type="transmembrane region" description="Helical" evidence="7">
    <location>
        <begin position="40"/>
        <end position="59"/>
    </location>
</feature>
<dbReference type="AlphaFoldDB" id="A0A423XNG1"/>
<comment type="subcellular location">
    <subcellularLocation>
        <location evidence="1">Membrane</location>
        <topology evidence="1">Multi-pass membrane protein</topology>
    </subcellularLocation>
</comment>
<feature type="transmembrane region" description="Helical" evidence="7">
    <location>
        <begin position="197"/>
        <end position="217"/>
    </location>
</feature>
<comment type="similarity">
    <text evidence="5">Belongs to the SAT4 family.</text>
</comment>
<evidence type="ECO:0000313" key="9">
    <source>
        <dbReference type="EMBL" id="ROW18056.1"/>
    </source>
</evidence>
<evidence type="ECO:0000256" key="4">
    <source>
        <dbReference type="ARBA" id="ARBA00023136"/>
    </source>
</evidence>
<dbReference type="PANTHER" id="PTHR33048:SF158">
    <property type="entry name" value="MEMBRANE PROTEIN PTH11-LIKE, PUTATIVE-RELATED"/>
    <property type="match status" value="1"/>
</dbReference>
<feature type="domain" description="Rhodopsin" evidence="8">
    <location>
        <begin position="82"/>
        <end position="261"/>
    </location>
</feature>
<dbReference type="PANTHER" id="PTHR33048">
    <property type="entry name" value="PTH11-LIKE INTEGRAL MEMBRANE PROTEIN (AFU_ORTHOLOGUE AFUA_5G11245)"/>
    <property type="match status" value="1"/>
</dbReference>
<dbReference type="OrthoDB" id="5235322at2759"/>
<feature type="region of interest" description="Disordered" evidence="6">
    <location>
        <begin position="286"/>
        <end position="312"/>
    </location>
</feature>
<keyword evidence="3 7" id="KW-1133">Transmembrane helix</keyword>
<dbReference type="Pfam" id="PF20684">
    <property type="entry name" value="Fung_rhodopsin"/>
    <property type="match status" value="1"/>
</dbReference>
<feature type="transmembrane region" description="Helical" evidence="7">
    <location>
        <begin position="237"/>
        <end position="260"/>
    </location>
</feature>
<dbReference type="InParanoid" id="A0A423XNG1"/>
<feature type="transmembrane region" description="Helical" evidence="7">
    <location>
        <begin position="113"/>
        <end position="135"/>
    </location>
</feature>
<evidence type="ECO:0000256" key="2">
    <source>
        <dbReference type="ARBA" id="ARBA00022692"/>
    </source>
</evidence>
<evidence type="ECO:0000256" key="3">
    <source>
        <dbReference type="ARBA" id="ARBA00022989"/>
    </source>
</evidence>
<protein>
    <recommendedName>
        <fullName evidence="8">Rhodopsin domain-containing protein</fullName>
    </recommendedName>
</protein>
<evidence type="ECO:0000256" key="7">
    <source>
        <dbReference type="SAM" id="Phobius"/>
    </source>
</evidence>
<evidence type="ECO:0000256" key="5">
    <source>
        <dbReference type="ARBA" id="ARBA00038359"/>
    </source>
</evidence>
<dbReference type="EMBL" id="LKEB01000001">
    <property type="protein sequence ID" value="ROW18056.1"/>
    <property type="molecule type" value="Genomic_DNA"/>
</dbReference>
<dbReference type="Proteomes" id="UP000285146">
    <property type="component" value="Unassembled WGS sequence"/>
</dbReference>
<dbReference type="InterPro" id="IPR052337">
    <property type="entry name" value="SAT4-like"/>
</dbReference>
<organism evidence="9 10">
    <name type="scientific">Cytospora leucostoma</name>
    <dbReference type="NCBI Taxonomy" id="1230097"/>
    <lineage>
        <taxon>Eukaryota</taxon>
        <taxon>Fungi</taxon>
        <taxon>Dikarya</taxon>
        <taxon>Ascomycota</taxon>
        <taxon>Pezizomycotina</taxon>
        <taxon>Sordariomycetes</taxon>
        <taxon>Sordariomycetidae</taxon>
        <taxon>Diaporthales</taxon>
        <taxon>Cytosporaceae</taxon>
        <taxon>Cytospora</taxon>
    </lineage>
</organism>
<keyword evidence="10" id="KW-1185">Reference proteome</keyword>
<proteinExistence type="inferred from homology"/>
<gene>
    <name evidence="9" type="ORF">VPNG_00331</name>
</gene>
<evidence type="ECO:0000256" key="6">
    <source>
        <dbReference type="SAM" id="MobiDB-lite"/>
    </source>
</evidence>
<comment type="caution">
    <text evidence="9">The sequence shown here is derived from an EMBL/GenBank/DDBJ whole genome shotgun (WGS) entry which is preliminary data.</text>
</comment>
<evidence type="ECO:0000313" key="10">
    <source>
        <dbReference type="Proteomes" id="UP000285146"/>
    </source>
</evidence>
<accession>A0A423XNG1</accession>
<evidence type="ECO:0000259" key="8">
    <source>
        <dbReference type="Pfam" id="PF20684"/>
    </source>
</evidence>
<name>A0A423XNG1_9PEZI</name>
<dbReference type="GO" id="GO:0016020">
    <property type="term" value="C:membrane"/>
    <property type="evidence" value="ECO:0007669"/>
    <property type="project" value="UniProtKB-SubCell"/>
</dbReference>
<reference evidence="9 10" key="1">
    <citation type="submission" date="2015-09" db="EMBL/GenBank/DDBJ databases">
        <title>Host preference determinants of Valsa canker pathogens revealed by comparative genomics.</title>
        <authorList>
            <person name="Yin Z."/>
            <person name="Huang L."/>
        </authorList>
    </citation>
    <scope>NUCLEOTIDE SEQUENCE [LARGE SCALE GENOMIC DNA]</scope>
    <source>
        <strain evidence="9 10">SXYLt</strain>
    </source>
</reference>
<sequence>MASKLLPPGMDTSQVGLIAPPTGVVPNFVDPPSVAWCGRFSVYATVPPMILFLAARIYIRARSRLLGSDDYVAVAAATLMSTVCLYDLAAIFTKVSLLILYLRIFRISKVAAIMVWVGIVFITIFYMVCIVFEAVSCFPRGSETWLDVAIDLRCGPPQLRLSATQGVIGVMTDFYTLAIPFVLVLKLHMTTYRKTAVAGIFLTGLLACIFSIGGTVARFRIVLSDHPDYAWLSVSVQAFSVVELNVGLMCCCLPVIFVLFKSVGLQLESTWVSIRGWLRALTRGTASSNMSSAPDTPGEMKANSDESAPNALPRVPKGTLSGLLLFVRGGTRFGHRSAWATSEDKKRTENHVELHTINDYNYHTYLNDRPIAARAFFAGEEDKPRYPRQENSSRASLFGLPNASTRSFFGTDKKHRASTSSYRRSPRPGFLSRAYKQLKRLLRDLVYYAKRHPLKVFTLVVLPLLTGGALTALLARFGLQLPPSIERMLGVGAKAISGDAAGLVGEAVRMASGMGGEGRVSVERGRSGDLQWERRSYEKELGAGWMDTVREWF</sequence>
<dbReference type="InterPro" id="IPR049326">
    <property type="entry name" value="Rhodopsin_dom_fungi"/>
</dbReference>
<feature type="transmembrane region" description="Helical" evidence="7">
    <location>
        <begin position="456"/>
        <end position="479"/>
    </location>
</feature>
<evidence type="ECO:0000256" key="1">
    <source>
        <dbReference type="ARBA" id="ARBA00004141"/>
    </source>
</evidence>
<dbReference type="STRING" id="1230097.A0A423XNG1"/>
<feature type="transmembrane region" description="Helical" evidence="7">
    <location>
        <begin position="71"/>
        <end position="101"/>
    </location>
</feature>
<keyword evidence="4 7" id="KW-0472">Membrane</keyword>